<protein>
    <submittedName>
        <fullName evidence="2">Uncharacterized protein</fullName>
    </submittedName>
</protein>
<feature type="transmembrane region" description="Helical" evidence="1">
    <location>
        <begin position="89"/>
        <end position="110"/>
    </location>
</feature>
<evidence type="ECO:0000313" key="2">
    <source>
        <dbReference type="EMBL" id="THU83275.1"/>
    </source>
</evidence>
<keyword evidence="1" id="KW-0472">Membrane</keyword>
<dbReference type="EMBL" id="ML179673">
    <property type="protein sequence ID" value="THU83275.1"/>
    <property type="molecule type" value="Genomic_DNA"/>
</dbReference>
<sequence length="288" mass="31697">MSQKPDLSLADLLANEAANILGAFSLVSSRPVYGISPTWNQRFQDSAISAIPYTISVEWFSLFNYLIGDAIIAWRAYVLWPQSRIIRALLFLLFLGSAVSCVYNSIKFVIDINQVVVNKGNVNAIAPATSANMFLSFGLNFFATSFILIRVWMFRRTMKSASIRRAQSTAYQILLLLTESTNDPTSFSVDSAALAYFVFIDLSPAVSGINPLLVIIIIANKKSVLDGYVSHPSINASIQPTNDPSSLSTDPSDDIELGGQRNRTLDHRISTLMFSVKPDHEGTPDSVF</sequence>
<keyword evidence="1" id="KW-1133">Transmembrane helix</keyword>
<evidence type="ECO:0000313" key="3">
    <source>
        <dbReference type="Proteomes" id="UP000297245"/>
    </source>
</evidence>
<feature type="transmembrane region" description="Helical" evidence="1">
    <location>
        <begin position="130"/>
        <end position="153"/>
    </location>
</feature>
<keyword evidence="1" id="KW-0812">Transmembrane</keyword>
<reference evidence="2 3" key="1">
    <citation type="journal article" date="2019" name="Nat. Ecol. Evol.">
        <title>Megaphylogeny resolves global patterns of mushroom evolution.</title>
        <authorList>
            <person name="Varga T."/>
            <person name="Krizsan K."/>
            <person name="Foldi C."/>
            <person name="Dima B."/>
            <person name="Sanchez-Garcia M."/>
            <person name="Sanchez-Ramirez S."/>
            <person name="Szollosi G.J."/>
            <person name="Szarkandi J.G."/>
            <person name="Papp V."/>
            <person name="Albert L."/>
            <person name="Andreopoulos W."/>
            <person name="Angelini C."/>
            <person name="Antonin V."/>
            <person name="Barry K.W."/>
            <person name="Bougher N.L."/>
            <person name="Buchanan P."/>
            <person name="Buyck B."/>
            <person name="Bense V."/>
            <person name="Catcheside P."/>
            <person name="Chovatia M."/>
            <person name="Cooper J."/>
            <person name="Damon W."/>
            <person name="Desjardin D."/>
            <person name="Finy P."/>
            <person name="Geml J."/>
            <person name="Haridas S."/>
            <person name="Hughes K."/>
            <person name="Justo A."/>
            <person name="Karasinski D."/>
            <person name="Kautmanova I."/>
            <person name="Kiss B."/>
            <person name="Kocsube S."/>
            <person name="Kotiranta H."/>
            <person name="LaButti K.M."/>
            <person name="Lechner B.E."/>
            <person name="Liimatainen K."/>
            <person name="Lipzen A."/>
            <person name="Lukacs Z."/>
            <person name="Mihaltcheva S."/>
            <person name="Morgado L.N."/>
            <person name="Niskanen T."/>
            <person name="Noordeloos M.E."/>
            <person name="Ohm R.A."/>
            <person name="Ortiz-Santana B."/>
            <person name="Ovrebo C."/>
            <person name="Racz N."/>
            <person name="Riley R."/>
            <person name="Savchenko A."/>
            <person name="Shiryaev A."/>
            <person name="Soop K."/>
            <person name="Spirin V."/>
            <person name="Szebenyi C."/>
            <person name="Tomsovsky M."/>
            <person name="Tulloss R.E."/>
            <person name="Uehling J."/>
            <person name="Grigoriev I.V."/>
            <person name="Vagvolgyi C."/>
            <person name="Papp T."/>
            <person name="Martin F.M."/>
            <person name="Miettinen O."/>
            <person name="Hibbett D.S."/>
            <person name="Nagy L.G."/>
        </authorList>
    </citation>
    <scope>NUCLEOTIDE SEQUENCE [LARGE SCALE GENOMIC DNA]</scope>
    <source>
        <strain evidence="2 3">CBS 962.96</strain>
    </source>
</reference>
<dbReference type="AlphaFoldDB" id="A0A4V4HCH2"/>
<dbReference type="Proteomes" id="UP000297245">
    <property type="component" value="Unassembled WGS sequence"/>
</dbReference>
<dbReference type="OrthoDB" id="2859046at2759"/>
<accession>A0A4V4HCH2</accession>
<name>A0A4V4HCH2_DENBC</name>
<proteinExistence type="predicted"/>
<keyword evidence="3" id="KW-1185">Reference proteome</keyword>
<gene>
    <name evidence="2" type="ORF">K435DRAFT_807631</name>
</gene>
<organism evidence="2 3">
    <name type="scientific">Dendrothele bispora (strain CBS 962.96)</name>
    <dbReference type="NCBI Taxonomy" id="1314807"/>
    <lineage>
        <taxon>Eukaryota</taxon>
        <taxon>Fungi</taxon>
        <taxon>Dikarya</taxon>
        <taxon>Basidiomycota</taxon>
        <taxon>Agaricomycotina</taxon>
        <taxon>Agaricomycetes</taxon>
        <taxon>Agaricomycetidae</taxon>
        <taxon>Agaricales</taxon>
        <taxon>Agaricales incertae sedis</taxon>
        <taxon>Dendrothele</taxon>
    </lineage>
</organism>
<evidence type="ECO:0000256" key="1">
    <source>
        <dbReference type="SAM" id="Phobius"/>
    </source>
</evidence>